<keyword evidence="3" id="KW-0694">RNA-binding</keyword>
<dbReference type="EMBL" id="UINC01001326">
    <property type="protein sequence ID" value="SUZ77688.1"/>
    <property type="molecule type" value="Genomic_DNA"/>
</dbReference>
<evidence type="ECO:0000256" key="1">
    <source>
        <dbReference type="ARBA" id="ARBA00007116"/>
    </source>
</evidence>
<dbReference type="GO" id="GO:0022625">
    <property type="term" value="C:cytosolic large ribosomal subunit"/>
    <property type="evidence" value="ECO:0007669"/>
    <property type="project" value="TreeGrafter"/>
</dbReference>
<dbReference type="GO" id="GO:0008097">
    <property type="term" value="F:5S rRNA binding"/>
    <property type="evidence" value="ECO:0007669"/>
    <property type="project" value="TreeGrafter"/>
</dbReference>
<feature type="compositionally biased region" description="Basic residues" evidence="6">
    <location>
        <begin position="8"/>
        <end position="22"/>
    </location>
</feature>
<dbReference type="Pfam" id="PF00861">
    <property type="entry name" value="Ribosomal_L18p"/>
    <property type="match status" value="1"/>
</dbReference>
<dbReference type="FunFam" id="3.30.420.100:FF:000001">
    <property type="entry name" value="50S ribosomal protein L18"/>
    <property type="match status" value="1"/>
</dbReference>
<dbReference type="GO" id="GO:0006412">
    <property type="term" value="P:translation"/>
    <property type="evidence" value="ECO:0007669"/>
    <property type="project" value="InterPro"/>
</dbReference>
<evidence type="ECO:0000256" key="6">
    <source>
        <dbReference type="SAM" id="MobiDB-lite"/>
    </source>
</evidence>
<sequence>MGIFNNNLRRKRRRRNRSKATSRFHAEYPRLVVYRSNKHFESQIINDFEGQTLASCSSKDKGLKKKLKDSQNKTDLSVIVGNNLAKMAKKKKITKVVFDRNGYPFHGRVKAFADAAREAGLEF</sequence>
<gene>
    <name evidence="7" type="ORF">METZ01_LOCUS30542</name>
</gene>
<name>A0A381QFC2_9ZZZZ</name>
<evidence type="ECO:0008006" key="8">
    <source>
        <dbReference type="Google" id="ProtNLM"/>
    </source>
</evidence>
<dbReference type="InterPro" id="IPR057268">
    <property type="entry name" value="Ribosomal_L18"/>
</dbReference>
<proteinExistence type="inferred from homology"/>
<evidence type="ECO:0000256" key="4">
    <source>
        <dbReference type="ARBA" id="ARBA00022980"/>
    </source>
</evidence>
<dbReference type="AlphaFoldDB" id="A0A381QFC2"/>
<dbReference type="PANTHER" id="PTHR12899:SF3">
    <property type="entry name" value="LARGE RIBOSOMAL SUBUNIT PROTEIN UL18M"/>
    <property type="match status" value="1"/>
</dbReference>
<dbReference type="GO" id="GO:0003735">
    <property type="term" value="F:structural constituent of ribosome"/>
    <property type="evidence" value="ECO:0007669"/>
    <property type="project" value="InterPro"/>
</dbReference>
<evidence type="ECO:0000256" key="2">
    <source>
        <dbReference type="ARBA" id="ARBA00022730"/>
    </source>
</evidence>
<keyword evidence="4" id="KW-0689">Ribosomal protein</keyword>
<dbReference type="HAMAP" id="MF_01337_B">
    <property type="entry name" value="Ribosomal_uL18_B"/>
    <property type="match status" value="1"/>
</dbReference>
<comment type="similarity">
    <text evidence="1">Belongs to the universal ribosomal protein uL18 family.</text>
</comment>
<dbReference type="CDD" id="cd00432">
    <property type="entry name" value="Ribosomal_L18_L5e"/>
    <property type="match status" value="1"/>
</dbReference>
<accession>A0A381QFC2</accession>
<dbReference type="PANTHER" id="PTHR12899">
    <property type="entry name" value="39S RIBOSOMAL PROTEIN L18, MITOCHONDRIAL"/>
    <property type="match status" value="1"/>
</dbReference>
<protein>
    <recommendedName>
        <fullName evidence="8">50S ribosomal protein L18</fullName>
    </recommendedName>
</protein>
<feature type="region of interest" description="Disordered" evidence="6">
    <location>
        <begin position="1"/>
        <end position="22"/>
    </location>
</feature>
<dbReference type="NCBIfam" id="TIGR00060">
    <property type="entry name" value="L18_bact"/>
    <property type="match status" value="1"/>
</dbReference>
<organism evidence="7">
    <name type="scientific">marine metagenome</name>
    <dbReference type="NCBI Taxonomy" id="408172"/>
    <lineage>
        <taxon>unclassified sequences</taxon>
        <taxon>metagenomes</taxon>
        <taxon>ecological metagenomes</taxon>
    </lineage>
</organism>
<dbReference type="InterPro" id="IPR004389">
    <property type="entry name" value="Ribosomal_uL18_bac-type"/>
</dbReference>
<dbReference type="InterPro" id="IPR005484">
    <property type="entry name" value="Ribosomal_uL18_bac/plant/anim"/>
</dbReference>
<keyword evidence="2" id="KW-0699">rRNA-binding</keyword>
<evidence type="ECO:0000313" key="7">
    <source>
        <dbReference type="EMBL" id="SUZ77688.1"/>
    </source>
</evidence>
<evidence type="ECO:0000256" key="5">
    <source>
        <dbReference type="ARBA" id="ARBA00023274"/>
    </source>
</evidence>
<keyword evidence="5" id="KW-0687">Ribonucleoprotein</keyword>
<dbReference type="SUPFAM" id="SSF53137">
    <property type="entry name" value="Translational machinery components"/>
    <property type="match status" value="1"/>
</dbReference>
<dbReference type="Gene3D" id="3.30.420.100">
    <property type="match status" value="1"/>
</dbReference>
<evidence type="ECO:0000256" key="3">
    <source>
        <dbReference type="ARBA" id="ARBA00022884"/>
    </source>
</evidence>
<reference evidence="7" key="1">
    <citation type="submission" date="2018-05" db="EMBL/GenBank/DDBJ databases">
        <authorList>
            <person name="Lanie J.A."/>
            <person name="Ng W.-L."/>
            <person name="Kazmierczak K.M."/>
            <person name="Andrzejewski T.M."/>
            <person name="Davidsen T.M."/>
            <person name="Wayne K.J."/>
            <person name="Tettelin H."/>
            <person name="Glass J.I."/>
            <person name="Rusch D."/>
            <person name="Podicherti R."/>
            <person name="Tsui H.-C.T."/>
            <person name="Winkler M.E."/>
        </authorList>
    </citation>
    <scope>NUCLEOTIDE SEQUENCE</scope>
</reference>